<feature type="signal peptide" evidence="1">
    <location>
        <begin position="1"/>
        <end position="22"/>
    </location>
</feature>
<evidence type="ECO:0000313" key="3">
    <source>
        <dbReference type="Proteomes" id="UP001356308"/>
    </source>
</evidence>
<evidence type="ECO:0000313" key="2">
    <source>
        <dbReference type="EMBL" id="MEE1975893.1"/>
    </source>
</evidence>
<organism evidence="2 3">
    <name type="scientific">Maribacter cobaltidurans</name>
    <dbReference type="NCBI Taxonomy" id="1178778"/>
    <lineage>
        <taxon>Bacteria</taxon>
        <taxon>Pseudomonadati</taxon>
        <taxon>Bacteroidota</taxon>
        <taxon>Flavobacteriia</taxon>
        <taxon>Flavobacteriales</taxon>
        <taxon>Flavobacteriaceae</taxon>
        <taxon>Maribacter</taxon>
    </lineage>
</organism>
<reference evidence="2 3" key="1">
    <citation type="submission" date="2024-01" db="EMBL/GenBank/DDBJ databases">
        <title>Maribacter spp. originated from different algae showed divergent polysaccharides utilization ability.</title>
        <authorList>
            <person name="Wang H."/>
            <person name="Wu Y."/>
        </authorList>
    </citation>
    <scope>NUCLEOTIDE SEQUENCE [LARGE SCALE GENOMIC DNA]</scope>
    <source>
        <strain evidence="2 3">PR1</strain>
    </source>
</reference>
<name>A0ABU7ISD7_9FLAO</name>
<dbReference type="Proteomes" id="UP001356308">
    <property type="component" value="Unassembled WGS sequence"/>
</dbReference>
<gene>
    <name evidence="2" type="ORF">V1I91_07415</name>
</gene>
<sequence>MKTKIKLYLGTMLLIISYNLQGQDSNLNYRISLDVGLTFAGPVGPMANYLSEQGFDAQNVDSWFFGPTDYPVKTPVGGSLSLNYSWRVRMGKRVNIQVGSSNLGRVSGLSNSGASIAFEFKSLYGAIFYSYQKNPWILKIGPSILLNTINPESYTLNQMNTKDTKVTLGVFGGLGLRLWSSKRTYGKLNLDYIYALPNKLGPYDTNSNPDNLPEKHISFRHGTSSFTIGVHL</sequence>
<dbReference type="EMBL" id="JAZDDG010000003">
    <property type="protein sequence ID" value="MEE1975893.1"/>
    <property type="molecule type" value="Genomic_DNA"/>
</dbReference>
<protein>
    <recommendedName>
        <fullName evidence="4">Outer membrane protein beta-barrel domain-containing protein</fullName>
    </recommendedName>
</protein>
<comment type="caution">
    <text evidence="2">The sequence shown here is derived from an EMBL/GenBank/DDBJ whole genome shotgun (WGS) entry which is preliminary data.</text>
</comment>
<keyword evidence="3" id="KW-1185">Reference proteome</keyword>
<evidence type="ECO:0000256" key="1">
    <source>
        <dbReference type="SAM" id="SignalP"/>
    </source>
</evidence>
<feature type="chain" id="PRO_5047416871" description="Outer membrane protein beta-barrel domain-containing protein" evidence="1">
    <location>
        <begin position="23"/>
        <end position="232"/>
    </location>
</feature>
<proteinExistence type="predicted"/>
<dbReference type="RefSeq" id="WP_272650712.1">
    <property type="nucleotide sequence ID" value="NZ_JAZDDG010000003.1"/>
</dbReference>
<keyword evidence="1" id="KW-0732">Signal</keyword>
<accession>A0ABU7ISD7</accession>
<evidence type="ECO:0008006" key="4">
    <source>
        <dbReference type="Google" id="ProtNLM"/>
    </source>
</evidence>